<keyword evidence="3" id="KW-1185">Reference proteome</keyword>
<dbReference type="AlphaFoldDB" id="A0A9P1GGK3"/>
<dbReference type="EMBL" id="CAMXCT020005575">
    <property type="protein sequence ID" value="CAL1166150.1"/>
    <property type="molecule type" value="Genomic_DNA"/>
</dbReference>
<dbReference type="Proteomes" id="UP001152797">
    <property type="component" value="Unassembled WGS sequence"/>
</dbReference>
<evidence type="ECO:0000313" key="3">
    <source>
        <dbReference type="Proteomes" id="UP001152797"/>
    </source>
</evidence>
<evidence type="ECO:0000313" key="1">
    <source>
        <dbReference type="EMBL" id="CAI4012775.1"/>
    </source>
</evidence>
<accession>A0A9P1GGK3</accession>
<protein>
    <submittedName>
        <fullName evidence="1">Uncharacterized protein</fullName>
    </submittedName>
</protein>
<comment type="caution">
    <text evidence="1">The sequence shown here is derived from an EMBL/GenBank/DDBJ whole genome shotgun (WGS) entry which is preliminary data.</text>
</comment>
<dbReference type="EMBL" id="CAMXCT030005575">
    <property type="protein sequence ID" value="CAL4800087.1"/>
    <property type="molecule type" value="Genomic_DNA"/>
</dbReference>
<dbReference type="EMBL" id="CAMXCT010005575">
    <property type="protein sequence ID" value="CAI4012775.1"/>
    <property type="molecule type" value="Genomic_DNA"/>
</dbReference>
<proteinExistence type="predicted"/>
<evidence type="ECO:0000313" key="2">
    <source>
        <dbReference type="EMBL" id="CAL1166150.1"/>
    </source>
</evidence>
<feature type="non-terminal residue" evidence="1">
    <location>
        <position position="1"/>
    </location>
</feature>
<organism evidence="1">
    <name type="scientific">Cladocopium goreaui</name>
    <dbReference type="NCBI Taxonomy" id="2562237"/>
    <lineage>
        <taxon>Eukaryota</taxon>
        <taxon>Sar</taxon>
        <taxon>Alveolata</taxon>
        <taxon>Dinophyceae</taxon>
        <taxon>Suessiales</taxon>
        <taxon>Symbiodiniaceae</taxon>
        <taxon>Cladocopium</taxon>
    </lineage>
</organism>
<sequence length="193" mass="21524">VNFWTPAAEQVESLLRKPFEEEDQFVRVHVVGAEIVELAARPQRVVRLQSTKQTAVQVHGAAGVVITPVPQFVLRDFSKLEATDGEVAVVSGHVTHLSAVRQARSGASMRSFLLVDSAGIGIPIMMHGQGCLDPDLVHGAHLLMYWVCALEPLQIQDENDQKSGHYWCYQEHYCLYLPDQKADVVVVEEKHIF</sequence>
<name>A0A9P1GGK3_9DINO</name>
<reference evidence="2" key="2">
    <citation type="submission" date="2024-04" db="EMBL/GenBank/DDBJ databases">
        <authorList>
            <person name="Chen Y."/>
            <person name="Shah S."/>
            <person name="Dougan E. K."/>
            <person name="Thang M."/>
            <person name="Chan C."/>
        </authorList>
    </citation>
    <scope>NUCLEOTIDE SEQUENCE [LARGE SCALE GENOMIC DNA]</scope>
</reference>
<gene>
    <name evidence="1" type="ORF">C1SCF055_LOCUS37804</name>
</gene>
<reference evidence="1" key="1">
    <citation type="submission" date="2022-10" db="EMBL/GenBank/DDBJ databases">
        <authorList>
            <person name="Chen Y."/>
            <person name="Dougan E. K."/>
            <person name="Chan C."/>
            <person name="Rhodes N."/>
            <person name="Thang M."/>
        </authorList>
    </citation>
    <scope>NUCLEOTIDE SEQUENCE</scope>
</reference>